<accession>A0A3M7S7U8</accession>
<evidence type="ECO:0000313" key="2">
    <source>
        <dbReference type="Proteomes" id="UP000276133"/>
    </source>
</evidence>
<keyword evidence="2" id="KW-1185">Reference proteome</keyword>
<dbReference type="EMBL" id="REGN01001900">
    <property type="protein sequence ID" value="RNA31759.1"/>
    <property type="molecule type" value="Genomic_DNA"/>
</dbReference>
<evidence type="ECO:0000313" key="1">
    <source>
        <dbReference type="EMBL" id="RNA31759.1"/>
    </source>
</evidence>
<reference evidence="1 2" key="1">
    <citation type="journal article" date="2018" name="Sci. Rep.">
        <title>Genomic signatures of local adaptation to the degree of environmental predictability in rotifers.</title>
        <authorList>
            <person name="Franch-Gras L."/>
            <person name="Hahn C."/>
            <person name="Garcia-Roger E.M."/>
            <person name="Carmona M.J."/>
            <person name="Serra M."/>
            <person name="Gomez A."/>
        </authorList>
    </citation>
    <scope>NUCLEOTIDE SEQUENCE [LARGE SCALE GENOMIC DNA]</scope>
    <source>
        <strain evidence="1">HYR1</strain>
    </source>
</reference>
<organism evidence="1 2">
    <name type="scientific">Brachionus plicatilis</name>
    <name type="common">Marine rotifer</name>
    <name type="synonym">Brachionus muelleri</name>
    <dbReference type="NCBI Taxonomy" id="10195"/>
    <lineage>
        <taxon>Eukaryota</taxon>
        <taxon>Metazoa</taxon>
        <taxon>Spiralia</taxon>
        <taxon>Gnathifera</taxon>
        <taxon>Rotifera</taxon>
        <taxon>Eurotatoria</taxon>
        <taxon>Monogononta</taxon>
        <taxon>Pseudotrocha</taxon>
        <taxon>Ploima</taxon>
        <taxon>Brachionidae</taxon>
        <taxon>Brachionus</taxon>
    </lineage>
</organism>
<name>A0A3M7S7U8_BRAPC</name>
<proteinExistence type="predicted"/>
<dbReference type="Proteomes" id="UP000276133">
    <property type="component" value="Unassembled WGS sequence"/>
</dbReference>
<sequence>MLEKGFFFKITGKLTKYFGKKYCININIGIIECELITGSNCKLLPSNLRNKINLNKLKKNVVAFLNQKSSSHGQYEAFLKQTRRIKRILNKTKV</sequence>
<comment type="caution">
    <text evidence="1">The sequence shown here is derived from an EMBL/GenBank/DDBJ whole genome shotgun (WGS) entry which is preliminary data.</text>
</comment>
<dbReference type="AlphaFoldDB" id="A0A3M7S7U8"/>
<gene>
    <name evidence="1" type="ORF">BpHYR1_024156</name>
</gene>
<protein>
    <submittedName>
        <fullName evidence="1">Uncharacterized protein</fullName>
    </submittedName>
</protein>